<dbReference type="RefSeq" id="WP_203644500.1">
    <property type="nucleotide sequence ID" value="NZ_BOLN01000004.1"/>
</dbReference>
<feature type="compositionally biased region" description="Basic and acidic residues" evidence="1">
    <location>
        <begin position="48"/>
        <end position="57"/>
    </location>
</feature>
<feature type="region of interest" description="Disordered" evidence="1">
    <location>
        <begin position="14"/>
        <end position="57"/>
    </location>
</feature>
<feature type="region of interest" description="Disordered" evidence="1">
    <location>
        <begin position="70"/>
        <end position="95"/>
    </location>
</feature>
<protein>
    <submittedName>
        <fullName evidence="2">DUF4355 domain-containing protein</fullName>
    </submittedName>
</protein>
<evidence type="ECO:0000256" key="1">
    <source>
        <dbReference type="SAM" id="MobiDB-lite"/>
    </source>
</evidence>
<reference evidence="3" key="1">
    <citation type="journal article" date="2019" name="Int. J. Syst. Evol. Microbiol.">
        <title>The Global Catalogue of Microorganisms (GCM) 10K type strain sequencing project: providing services to taxonomists for standard genome sequencing and annotation.</title>
        <authorList>
            <consortium name="The Broad Institute Genomics Platform"/>
            <consortium name="The Broad Institute Genome Sequencing Center for Infectious Disease"/>
            <person name="Wu L."/>
            <person name="Ma J."/>
        </authorList>
    </citation>
    <scope>NUCLEOTIDE SEQUENCE [LARGE SCALE GENOMIC DNA]</scope>
    <source>
        <strain evidence="3">CCM 8979</strain>
    </source>
</reference>
<gene>
    <name evidence="2" type="ORF">ACFQ44_05950</name>
</gene>
<organism evidence="2 3">
    <name type="scientific">Levilactobacillus lanxiensis</name>
    <dbReference type="NCBI Taxonomy" id="2799568"/>
    <lineage>
        <taxon>Bacteria</taxon>
        <taxon>Bacillati</taxon>
        <taxon>Bacillota</taxon>
        <taxon>Bacilli</taxon>
        <taxon>Lactobacillales</taxon>
        <taxon>Lactobacillaceae</taxon>
        <taxon>Levilactobacillus</taxon>
    </lineage>
</organism>
<accession>A0ABW4D0X5</accession>
<dbReference type="InterPro" id="IPR025580">
    <property type="entry name" value="Gp46"/>
</dbReference>
<dbReference type="Proteomes" id="UP001597189">
    <property type="component" value="Unassembled WGS sequence"/>
</dbReference>
<keyword evidence="3" id="KW-1185">Reference proteome</keyword>
<proteinExistence type="predicted"/>
<evidence type="ECO:0000313" key="2">
    <source>
        <dbReference type="EMBL" id="MFD1455227.1"/>
    </source>
</evidence>
<sequence length="206" mass="22808">MKYLNLMSMKLQYFSNPDGDDGKLTPPADNEGSDGTNDDSDNQAGEASDGKKYNDKDVNEIVAKKLARWKSEQAEKDKEAKKLAEMNANQKKDYEIKKANEAAATAKAQVARYEMTDTARKMAADADINLTDEDLNHLVTEDADTTKTNMDWLAGLKDRIAKDVKSEYLKGNPPKAGGNKLEKKSGSYGANLAQQTITRKNPYFKS</sequence>
<feature type="region of interest" description="Disordered" evidence="1">
    <location>
        <begin position="167"/>
        <end position="192"/>
    </location>
</feature>
<dbReference type="Pfam" id="PF14265">
    <property type="entry name" value="DUF4355"/>
    <property type="match status" value="1"/>
</dbReference>
<comment type="caution">
    <text evidence="2">The sequence shown here is derived from an EMBL/GenBank/DDBJ whole genome shotgun (WGS) entry which is preliminary data.</text>
</comment>
<name>A0ABW4D0X5_9LACO</name>
<dbReference type="EMBL" id="JBHTOD010000004">
    <property type="protein sequence ID" value="MFD1455227.1"/>
    <property type="molecule type" value="Genomic_DNA"/>
</dbReference>
<evidence type="ECO:0000313" key="3">
    <source>
        <dbReference type="Proteomes" id="UP001597189"/>
    </source>
</evidence>